<keyword evidence="3" id="KW-1185">Reference proteome</keyword>
<sequence length="197" mass="23341">MEYESLGERLYYYYLELDNDVVRYYVQPVEVPIYANNKVDEHWLHIPDVLVFRNGEHPYLHQVKHEPEENNPKLELINYHCESYAANRDWNYRVIYPKSLPPILLRNVRFLKNFLKERSYYSTWYIKVKTSLSILEETSVYHLAETFRNEIDPLLIKPLVYHLIASGEFLADVSQIIDSTTHIKVNNTMLTLGAGGE</sequence>
<dbReference type="Proteomes" id="UP001157114">
    <property type="component" value="Unassembled WGS sequence"/>
</dbReference>
<name>A0ABQ6GLP4_9BACL</name>
<comment type="caution">
    <text evidence="2">The sequence shown here is derived from an EMBL/GenBank/DDBJ whole genome shotgun (WGS) entry which is preliminary data.</text>
</comment>
<evidence type="ECO:0000259" key="1">
    <source>
        <dbReference type="Pfam" id="PF08722"/>
    </source>
</evidence>
<dbReference type="Pfam" id="PF08722">
    <property type="entry name" value="Tn7_TnsA-like_N"/>
    <property type="match status" value="1"/>
</dbReference>
<evidence type="ECO:0000313" key="2">
    <source>
        <dbReference type="EMBL" id="GLX71430.1"/>
    </source>
</evidence>
<dbReference type="InterPro" id="IPR014833">
    <property type="entry name" value="TnsA_N"/>
</dbReference>
<accession>A0ABQ6GLP4</accession>
<gene>
    <name evidence="2" type="ORF">MU1_57800</name>
</gene>
<organism evidence="2 3">
    <name type="scientific">Paenibacillus glycanilyticus</name>
    <dbReference type="NCBI Taxonomy" id="126569"/>
    <lineage>
        <taxon>Bacteria</taxon>
        <taxon>Bacillati</taxon>
        <taxon>Bacillota</taxon>
        <taxon>Bacilli</taxon>
        <taxon>Bacillales</taxon>
        <taxon>Paenibacillaceae</taxon>
        <taxon>Paenibacillus</taxon>
    </lineage>
</organism>
<feature type="domain" description="TnsA endonuclease N-terminal" evidence="1">
    <location>
        <begin position="18"/>
        <end position="95"/>
    </location>
</feature>
<evidence type="ECO:0000313" key="3">
    <source>
        <dbReference type="Proteomes" id="UP001157114"/>
    </source>
</evidence>
<protein>
    <recommendedName>
        <fullName evidence="1">TnsA endonuclease N-terminal domain-containing protein</fullName>
    </recommendedName>
</protein>
<dbReference type="EMBL" id="BSSQ01000033">
    <property type="protein sequence ID" value="GLX71430.1"/>
    <property type="molecule type" value="Genomic_DNA"/>
</dbReference>
<proteinExistence type="predicted"/>
<reference evidence="2 3" key="1">
    <citation type="submission" date="2023-03" db="EMBL/GenBank/DDBJ databases">
        <title>Draft genome sequence of the bacteria which degrade cell wall of Tricholomamatutake.</title>
        <authorList>
            <person name="Konishi Y."/>
            <person name="Fukuta Y."/>
            <person name="Shirasaka N."/>
        </authorList>
    </citation>
    <scope>NUCLEOTIDE SEQUENCE [LARGE SCALE GENOMIC DNA]</scope>
    <source>
        <strain evidence="3">mu1</strain>
    </source>
</reference>